<keyword evidence="6 7" id="KW-0472">Membrane</keyword>
<feature type="transmembrane region" description="Helical" evidence="7">
    <location>
        <begin position="182"/>
        <end position="200"/>
    </location>
</feature>
<proteinExistence type="inferred from homology"/>
<dbReference type="PANTHER" id="PTHR30193">
    <property type="entry name" value="ABC TRANSPORTER PERMEASE PROTEIN"/>
    <property type="match status" value="1"/>
</dbReference>
<comment type="subcellular location">
    <subcellularLocation>
        <location evidence="1 7">Cell membrane</location>
        <topology evidence="1 7">Multi-pass membrane protein</topology>
    </subcellularLocation>
</comment>
<evidence type="ECO:0000256" key="4">
    <source>
        <dbReference type="ARBA" id="ARBA00022692"/>
    </source>
</evidence>
<dbReference type="PROSITE" id="PS50928">
    <property type="entry name" value="ABC_TM1"/>
    <property type="match status" value="1"/>
</dbReference>
<dbReference type="GO" id="GO:0005886">
    <property type="term" value="C:plasma membrane"/>
    <property type="evidence" value="ECO:0007669"/>
    <property type="project" value="UniProtKB-SubCell"/>
</dbReference>
<dbReference type="CDD" id="cd06261">
    <property type="entry name" value="TM_PBP2"/>
    <property type="match status" value="1"/>
</dbReference>
<feature type="transmembrane region" description="Helical" evidence="7">
    <location>
        <begin position="92"/>
        <end position="113"/>
    </location>
</feature>
<feature type="transmembrane region" description="Helical" evidence="7">
    <location>
        <begin position="125"/>
        <end position="145"/>
    </location>
</feature>
<gene>
    <name evidence="9" type="ORF">ET464_17890</name>
</gene>
<dbReference type="AlphaFoldDB" id="A0A4P6EYZ0"/>
<evidence type="ECO:0000259" key="8">
    <source>
        <dbReference type="PROSITE" id="PS50928"/>
    </source>
</evidence>
<keyword evidence="5 7" id="KW-1133">Transmembrane helix</keyword>
<feature type="transmembrane region" description="Helical" evidence="7">
    <location>
        <begin position="31"/>
        <end position="50"/>
    </location>
</feature>
<dbReference type="PANTHER" id="PTHR30193:SF41">
    <property type="entry name" value="DIACETYLCHITOBIOSE UPTAKE SYSTEM PERMEASE PROTEIN NGCF"/>
    <property type="match status" value="1"/>
</dbReference>
<keyword evidence="10" id="KW-1185">Reference proteome</keyword>
<evidence type="ECO:0000256" key="7">
    <source>
        <dbReference type="RuleBase" id="RU363032"/>
    </source>
</evidence>
<accession>A0A4P6EYZ0</accession>
<dbReference type="SUPFAM" id="SSF161098">
    <property type="entry name" value="MetI-like"/>
    <property type="match status" value="1"/>
</dbReference>
<dbReference type="Pfam" id="PF00528">
    <property type="entry name" value="BPD_transp_1"/>
    <property type="match status" value="1"/>
</dbReference>
<dbReference type="RefSeq" id="WP_129443298.1">
    <property type="nucleotide sequence ID" value="NZ_CP035492.1"/>
</dbReference>
<evidence type="ECO:0000256" key="6">
    <source>
        <dbReference type="ARBA" id="ARBA00023136"/>
    </source>
</evidence>
<dbReference type="EMBL" id="CP035492">
    <property type="protein sequence ID" value="QAY67975.1"/>
    <property type="molecule type" value="Genomic_DNA"/>
</dbReference>
<organism evidence="9 10">
    <name type="scientific">Paenibacillus protaetiae</name>
    <dbReference type="NCBI Taxonomy" id="2509456"/>
    <lineage>
        <taxon>Bacteria</taxon>
        <taxon>Bacillati</taxon>
        <taxon>Bacillota</taxon>
        <taxon>Bacilli</taxon>
        <taxon>Bacillales</taxon>
        <taxon>Paenibacillaceae</taxon>
        <taxon>Paenibacillus</taxon>
    </lineage>
</organism>
<sequence>MPSTTAHLGTSEKAPQQKNGFQLWIRKNKTGLLFILPAAVIFVLFLWLPILKGFFYSFYHIDFVKGNTFVGFDNYKTALDDPILGKAIRNTLYYMGLCLVIGFAVPIVFAVIISELRRFQGFVRVSAYLPNVIPVVVLYSVWRWIYDPVGPINATLSQTGHDQISFMTDSAWSMISLVFMETWQQFGSAMLIYLAALLSIPKDWYEAAQIDGAGVWRRVWHIMLPSIRGLIGLMLILQLIGTSQAYQSQLAMLDGGPNFTTTTYALLIVKYATTQLNMGVASALGVLMFLVLGVLAIIQYKLNGRGGN</sequence>
<evidence type="ECO:0000256" key="3">
    <source>
        <dbReference type="ARBA" id="ARBA00022475"/>
    </source>
</evidence>
<dbReference type="OrthoDB" id="9788108at2"/>
<reference evidence="9 10" key="1">
    <citation type="submission" date="2019-01" db="EMBL/GenBank/DDBJ databases">
        <title>Genome sequencing of strain FW100M-2.</title>
        <authorList>
            <person name="Heo J."/>
            <person name="Kim S.-J."/>
            <person name="Kim J.-S."/>
            <person name="Hong S.-B."/>
            <person name="Kwon S.-W."/>
        </authorList>
    </citation>
    <scope>NUCLEOTIDE SEQUENCE [LARGE SCALE GENOMIC DNA]</scope>
    <source>
        <strain evidence="9 10">FW100M-2</strain>
    </source>
</reference>
<comment type="similarity">
    <text evidence="7">Belongs to the binding-protein-dependent transport system permease family.</text>
</comment>
<dbReference type="InterPro" id="IPR051393">
    <property type="entry name" value="ABC_transporter_permease"/>
</dbReference>
<dbReference type="InterPro" id="IPR035906">
    <property type="entry name" value="MetI-like_sf"/>
</dbReference>
<evidence type="ECO:0000256" key="2">
    <source>
        <dbReference type="ARBA" id="ARBA00022448"/>
    </source>
</evidence>
<keyword evidence="4 7" id="KW-0812">Transmembrane</keyword>
<feature type="domain" description="ABC transmembrane type-1" evidence="8">
    <location>
        <begin position="88"/>
        <end position="299"/>
    </location>
</feature>
<keyword evidence="3" id="KW-1003">Cell membrane</keyword>
<protein>
    <submittedName>
        <fullName evidence="9">Sugar ABC transporter permease</fullName>
    </submittedName>
</protein>
<dbReference type="InterPro" id="IPR000515">
    <property type="entry name" value="MetI-like"/>
</dbReference>
<evidence type="ECO:0000313" key="9">
    <source>
        <dbReference type="EMBL" id="QAY67975.1"/>
    </source>
</evidence>
<feature type="transmembrane region" description="Helical" evidence="7">
    <location>
        <begin position="220"/>
        <end position="240"/>
    </location>
</feature>
<dbReference type="Proteomes" id="UP000293568">
    <property type="component" value="Chromosome"/>
</dbReference>
<keyword evidence="2 7" id="KW-0813">Transport</keyword>
<name>A0A4P6EYZ0_9BACL</name>
<dbReference type="KEGG" id="pprt:ET464_17890"/>
<feature type="transmembrane region" description="Helical" evidence="7">
    <location>
        <begin position="276"/>
        <end position="298"/>
    </location>
</feature>
<evidence type="ECO:0000313" key="10">
    <source>
        <dbReference type="Proteomes" id="UP000293568"/>
    </source>
</evidence>
<dbReference type="Gene3D" id="1.10.3720.10">
    <property type="entry name" value="MetI-like"/>
    <property type="match status" value="1"/>
</dbReference>
<dbReference type="GO" id="GO:0055085">
    <property type="term" value="P:transmembrane transport"/>
    <property type="evidence" value="ECO:0007669"/>
    <property type="project" value="InterPro"/>
</dbReference>
<evidence type="ECO:0000256" key="1">
    <source>
        <dbReference type="ARBA" id="ARBA00004651"/>
    </source>
</evidence>
<evidence type="ECO:0000256" key="5">
    <source>
        <dbReference type="ARBA" id="ARBA00022989"/>
    </source>
</evidence>